<comment type="function">
    <text evidence="6">RNA-binding component of the eukaryotic translation initiation factor 3 (eIF-3) complex, which is involved in protein synthesis of a specialized repertoire of mRNAs and, together with other initiation factors, stimulates binding of mRNA and methionyl-tRNAi to the 40S ribosome. The eIF-3 complex specifically targets and initiates translation of a subset of mRNAs involved in cell proliferation.</text>
</comment>
<comment type="function">
    <text evidence="7">Component of the eukaryotic translation initiation factor 3 (eIF-3) complex, which is involved in protein synthesis and, together with other initiation factors, stimulates binding of mRNA and methionyl-tRNAi to the 40S ribosome.</text>
</comment>
<dbReference type="GO" id="GO:0016282">
    <property type="term" value="C:eukaryotic 43S preinitiation complex"/>
    <property type="evidence" value="ECO:0007669"/>
    <property type="project" value="UniProtKB-UniRule"/>
</dbReference>
<dbReference type="PANTHER" id="PTHR14068:SF0">
    <property type="entry name" value="EUKARYOTIC TRANSLATION INITIATION FACTOR 3 SUBUNIT B"/>
    <property type="match status" value="1"/>
</dbReference>
<comment type="caution">
    <text evidence="9">The sequence shown here is derived from an EMBL/GenBank/DDBJ whole genome shotgun (WGS) entry which is preliminary data.</text>
</comment>
<dbReference type="OrthoDB" id="10250414at2759"/>
<dbReference type="PIRSF" id="PIRSF036424">
    <property type="entry name" value="eIF3b"/>
    <property type="match status" value="1"/>
</dbReference>
<dbReference type="PANTHER" id="PTHR14068">
    <property type="entry name" value="EUKARYOTIC TRANSLATION INITIATION FACTOR 3 EIF3 -RELATED"/>
    <property type="match status" value="1"/>
</dbReference>
<keyword evidence="3 6" id="KW-0396">Initiation factor</keyword>
<gene>
    <name evidence="6 9" type="primary">PRT1</name>
    <name evidence="9" type="ORF">H4R34_003721</name>
</gene>
<dbReference type="GO" id="GO:0005852">
    <property type="term" value="C:eukaryotic translation initiation factor 3 complex"/>
    <property type="evidence" value="ECO:0007669"/>
    <property type="project" value="UniProtKB-UniRule"/>
</dbReference>
<dbReference type="GO" id="GO:0033290">
    <property type="term" value="C:eukaryotic 48S preinitiation complex"/>
    <property type="evidence" value="ECO:0007669"/>
    <property type="project" value="UniProtKB-UniRule"/>
</dbReference>
<dbReference type="FunFam" id="3.30.70.330:FF:000235">
    <property type="entry name" value="Eukaryotic translation initiation factor 3 subunit B"/>
    <property type="match status" value="1"/>
</dbReference>
<dbReference type="EMBL" id="JANBQB010000374">
    <property type="protein sequence ID" value="KAJ1977099.1"/>
    <property type="molecule type" value="Genomic_DNA"/>
</dbReference>
<evidence type="ECO:0000256" key="3">
    <source>
        <dbReference type="ARBA" id="ARBA00022540"/>
    </source>
</evidence>
<evidence type="ECO:0000313" key="10">
    <source>
        <dbReference type="Proteomes" id="UP001151582"/>
    </source>
</evidence>
<dbReference type="InterPro" id="IPR000504">
    <property type="entry name" value="RRM_dom"/>
</dbReference>
<dbReference type="SMART" id="SM00360">
    <property type="entry name" value="RRM"/>
    <property type="match status" value="1"/>
</dbReference>
<dbReference type="GO" id="GO:0003743">
    <property type="term" value="F:translation initiation factor activity"/>
    <property type="evidence" value="ECO:0007669"/>
    <property type="project" value="UniProtKB-UniRule"/>
</dbReference>
<organism evidence="9 10">
    <name type="scientific">Dimargaris verticillata</name>
    <dbReference type="NCBI Taxonomy" id="2761393"/>
    <lineage>
        <taxon>Eukaryota</taxon>
        <taxon>Fungi</taxon>
        <taxon>Fungi incertae sedis</taxon>
        <taxon>Zoopagomycota</taxon>
        <taxon>Kickxellomycotina</taxon>
        <taxon>Dimargaritomycetes</taxon>
        <taxon>Dimargaritales</taxon>
        <taxon>Dimargaritaceae</taxon>
        <taxon>Dimargaris</taxon>
    </lineage>
</organism>
<dbReference type="InterPro" id="IPR012677">
    <property type="entry name" value="Nucleotide-bd_a/b_plait_sf"/>
</dbReference>
<dbReference type="InterPro" id="IPR035979">
    <property type="entry name" value="RBD_domain_sf"/>
</dbReference>
<evidence type="ECO:0000313" key="9">
    <source>
        <dbReference type="EMBL" id="KAJ1977099.1"/>
    </source>
</evidence>
<dbReference type="SUPFAM" id="SSF54928">
    <property type="entry name" value="RNA-binding domain, RBD"/>
    <property type="match status" value="1"/>
</dbReference>
<keyword evidence="5 6" id="KW-0648">Protein biosynthesis</keyword>
<sequence>MVGLDPRNLPATEAEIDFSDIEEKYQLTFNESFDNVIVIDNLPVVDEKKAEKLERLIHKLLKDVGEIKEDGLFMPMQENADSGETMTQGFAFVEFDTTQQAARALENLQNKKLDKNHILMAYKFTDVERYATMSDEYREPYIAPYEDREHLRSWLFEPKCRDQFAALCGEEVSINLNNQNGKPEEMCSRPGWTENFLQWSPKGTYLTTYHLQGVALWGGESWKKIMRLLHPNVKFVEYSPNESYLVSYSTTPINLDTVLKISPSENPFGPEDEGNTTAVWDVKTGALLRTFGAPLAINDTRPANIRFKWSPDDAYLARCVPGRALEVYQASTMLKLDKKSIEVKSIVDFEWSPGTGKPGRAQSANKTPSYSLVYWTPEVDNLPARVTLMCIPSKEIIRTKNLFNLTDCKFFWQDKGDYLCVHVSRPTADKLNTVSSLELFRIREKSVPVDTIEVNERVTEFAWEPKASQPRFAIISNPEPADEQLNANGMILNPPRPNVSFYEAERRTKSNMARLANAKVGNFRCVKTLEKAKANSLFWSPKGRHIVLATLKTTSAWDLEFWDLNFPTSDDENAPTEMEELSHQSHYGVTSACWDPTGRYFVSYASFWRHPNENGYAIWDVNGHCHTKQLLEGFKQFAWRPRPASVLSDEKRKAIAKNVGKYSAAFEEEDRIFENAASSAVIQKHRRLMEEWTTWRERAVQVYEDERQVLGKGPPPATTVNTDEEEIIEEWVEELVEETEEVVE</sequence>
<evidence type="ECO:0000256" key="6">
    <source>
        <dbReference type="HAMAP-Rule" id="MF_03001"/>
    </source>
</evidence>
<keyword evidence="10" id="KW-1185">Reference proteome</keyword>
<dbReference type="PROSITE" id="PS50102">
    <property type="entry name" value="RRM"/>
    <property type="match status" value="1"/>
</dbReference>
<feature type="domain" description="RRM" evidence="8">
    <location>
        <begin position="35"/>
        <end position="125"/>
    </location>
</feature>
<dbReference type="GO" id="GO:0001732">
    <property type="term" value="P:formation of cytoplasmic translation initiation complex"/>
    <property type="evidence" value="ECO:0007669"/>
    <property type="project" value="UniProtKB-UniRule"/>
</dbReference>
<dbReference type="InterPro" id="IPR034363">
    <property type="entry name" value="eIF3B_RRM"/>
</dbReference>
<keyword evidence="2 6" id="KW-0963">Cytoplasm</keyword>
<keyword evidence="4 6" id="KW-0694">RNA-binding</keyword>
<comment type="similarity">
    <text evidence="6 7">Belongs to the eIF-3 subunit B family.</text>
</comment>
<accession>A0A9W8B6B8</accession>
<evidence type="ECO:0000256" key="5">
    <source>
        <dbReference type="ARBA" id="ARBA00022917"/>
    </source>
</evidence>
<dbReference type="InterPro" id="IPR015943">
    <property type="entry name" value="WD40/YVTN_repeat-like_dom_sf"/>
</dbReference>
<dbReference type="Pfam" id="PF08662">
    <property type="entry name" value="eIF2A"/>
    <property type="match status" value="2"/>
</dbReference>
<evidence type="ECO:0000256" key="4">
    <source>
        <dbReference type="ARBA" id="ARBA00022884"/>
    </source>
</evidence>
<dbReference type="Gene3D" id="2.130.10.10">
    <property type="entry name" value="YVTN repeat-like/Quinoprotein amine dehydrogenase"/>
    <property type="match status" value="2"/>
</dbReference>
<name>A0A9W8B6B8_9FUNG</name>
<evidence type="ECO:0000256" key="1">
    <source>
        <dbReference type="ARBA" id="ARBA00004496"/>
    </source>
</evidence>
<dbReference type="InterPro" id="IPR013979">
    <property type="entry name" value="TIF_beta_prop-like"/>
</dbReference>
<dbReference type="Pfam" id="PF00076">
    <property type="entry name" value="RRM_1"/>
    <property type="match status" value="1"/>
</dbReference>
<proteinExistence type="inferred from homology"/>
<evidence type="ECO:0000256" key="2">
    <source>
        <dbReference type="ARBA" id="ARBA00022490"/>
    </source>
</evidence>
<dbReference type="Gene3D" id="3.30.70.330">
    <property type="match status" value="1"/>
</dbReference>
<dbReference type="AlphaFoldDB" id="A0A9W8B6B8"/>
<dbReference type="GO" id="GO:0003723">
    <property type="term" value="F:RNA binding"/>
    <property type="evidence" value="ECO:0007669"/>
    <property type="project" value="UniProtKB-UniRule"/>
</dbReference>
<comment type="subcellular location">
    <subcellularLocation>
        <location evidence="1 6 7">Cytoplasm</location>
    </subcellularLocation>
</comment>
<comment type="subunit">
    <text evidence="6 7">Component of the eukaryotic translation initiation factor 3 (eIF-3) complex.</text>
</comment>
<dbReference type="Proteomes" id="UP001151582">
    <property type="component" value="Unassembled WGS sequence"/>
</dbReference>
<evidence type="ECO:0000259" key="8">
    <source>
        <dbReference type="PROSITE" id="PS50102"/>
    </source>
</evidence>
<dbReference type="HAMAP" id="MF_03001">
    <property type="entry name" value="eIF3b"/>
    <property type="match status" value="1"/>
</dbReference>
<protein>
    <recommendedName>
        <fullName evidence="6">Eukaryotic translation initiation factor 3 subunit B</fullName>
        <shortName evidence="6">eIF3b</shortName>
    </recommendedName>
    <alternativeName>
        <fullName evidence="6">Eukaryotic translation initiation factor 3 90 kDa subunit homolog</fullName>
        <shortName evidence="6">eIF3 p90</shortName>
    </alternativeName>
    <alternativeName>
        <fullName evidence="6">Translation initiation factor eIF3, p90 subunit homolog</fullName>
    </alternativeName>
</protein>
<evidence type="ECO:0000256" key="7">
    <source>
        <dbReference type="PIRNR" id="PIRNR036424"/>
    </source>
</evidence>
<reference evidence="9" key="1">
    <citation type="submission" date="2022-07" db="EMBL/GenBank/DDBJ databases">
        <title>Phylogenomic reconstructions and comparative analyses of Kickxellomycotina fungi.</title>
        <authorList>
            <person name="Reynolds N.K."/>
            <person name="Stajich J.E."/>
            <person name="Barry K."/>
            <person name="Grigoriev I.V."/>
            <person name="Crous P."/>
            <person name="Smith M.E."/>
        </authorList>
    </citation>
    <scope>NUCLEOTIDE SEQUENCE</scope>
    <source>
        <strain evidence="9">RSA 567</strain>
    </source>
</reference>
<dbReference type="InterPro" id="IPR011400">
    <property type="entry name" value="EIF3B"/>
</dbReference>
<dbReference type="SUPFAM" id="SSF82171">
    <property type="entry name" value="DPP6 N-terminal domain-like"/>
    <property type="match status" value="1"/>
</dbReference>
<dbReference type="GO" id="GO:0031369">
    <property type="term" value="F:translation initiation factor binding"/>
    <property type="evidence" value="ECO:0007669"/>
    <property type="project" value="InterPro"/>
</dbReference>
<dbReference type="CDD" id="cd12278">
    <property type="entry name" value="RRM_eIF3B"/>
    <property type="match status" value="1"/>
</dbReference>